<protein>
    <submittedName>
        <fullName evidence="1">Uncharacterized protein</fullName>
    </submittedName>
</protein>
<reference evidence="1 2" key="1">
    <citation type="submission" date="2012-04" db="EMBL/GenBank/DDBJ databases">
        <title>The Genome Sequence of Bartonella koehlerae C-29.</title>
        <authorList>
            <consortium name="The Broad Institute Genome Sequencing Platform"/>
            <consortium name="The Broad Institute Genome Sequencing Center for Infectious Disease"/>
            <person name="Feldgarden M."/>
            <person name="Kirby J."/>
            <person name="Kosoy M."/>
            <person name="Birtles R."/>
            <person name="Probert W.S."/>
            <person name="Chiaraviglio L."/>
            <person name="Walker B."/>
            <person name="Young S.K."/>
            <person name="Zeng Q."/>
            <person name="Gargeya S."/>
            <person name="Fitzgerald M."/>
            <person name="Haas B."/>
            <person name="Abouelleil A."/>
            <person name="Alvarado L."/>
            <person name="Arachchi H.M."/>
            <person name="Berlin A.M."/>
            <person name="Chapman S.B."/>
            <person name="Goldberg J."/>
            <person name="Griggs A."/>
            <person name="Gujja S."/>
            <person name="Hansen M."/>
            <person name="Howarth C."/>
            <person name="Imamovic A."/>
            <person name="Larimer J."/>
            <person name="McCowen C."/>
            <person name="Montmayeur A."/>
            <person name="Murphy C."/>
            <person name="Neiman D."/>
            <person name="Pearson M."/>
            <person name="Priest M."/>
            <person name="Roberts A."/>
            <person name="Saif S."/>
            <person name="Shea T."/>
            <person name="Sisk P."/>
            <person name="Sykes S."/>
            <person name="Wortman J."/>
            <person name="Nusbaum C."/>
            <person name="Birren B."/>
        </authorList>
    </citation>
    <scope>NUCLEOTIDE SEQUENCE [LARGE SCALE GENOMIC DNA]</scope>
    <source>
        <strain evidence="1 2">C-29</strain>
    </source>
</reference>
<sequence>MAFAQFIRNSACFAQRLHPLDQEGSRAMKPVACQKRLKGHGGI</sequence>
<dbReference type="HOGENOM" id="CLU_3230173_0_0_5"/>
<gene>
    <name evidence="1" type="ORF">O9A_01362</name>
</gene>
<proteinExistence type="predicted"/>
<name>A0A067WD58_9HYPH</name>
<comment type="caution">
    <text evidence="1">The sequence shown here is derived from an EMBL/GenBank/DDBJ whole genome shotgun (WGS) entry which is preliminary data.</text>
</comment>
<keyword evidence="2" id="KW-1185">Reference proteome</keyword>
<dbReference type="AlphaFoldDB" id="A0A067WD58"/>
<dbReference type="Proteomes" id="UP000027015">
    <property type="component" value="Unassembled WGS sequence"/>
</dbReference>
<dbReference type="EMBL" id="AHPL01000010">
    <property type="protein sequence ID" value="KEC54748.1"/>
    <property type="molecule type" value="Genomic_DNA"/>
</dbReference>
<evidence type="ECO:0000313" key="2">
    <source>
        <dbReference type="Proteomes" id="UP000027015"/>
    </source>
</evidence>
<dbReference type="RefSeq" id="WP_280949009.1">
    <property type="nucleotide sequence ID" value="NZ_CADEAH010000018.1"/>
</dbReference>
<accession>A0A067WD58</accession>
<dbReference type="PATRIC" id="fig|1134510.3.peg.1542"/>
<organism evidence="1 2">
    <name type="scientific">Bartonella koehlerae C-29</name>
    <dbReference type="NCBI Taxonomy" id="1134510"/>
    <lineage>
        <taxon>Bacteria</taxon>
        <taxon>Pseudomonadati</taxon>
        <taxon>Pseudomonadota</taxon>
        <taxon>Alphaproteobacteria</taxon>
        <taxon>Hyphomicrobiales</taxon>
        <taxon>Bartonellaceae</taxon>
        <taxon>Bartonella</taxon>
    </lineage>
</organism>
<evidence type="ECO:0000313" key="1">
    <source>
        <dbReference type="EMBL" id="KEC54748.1"/>
    </source>
</evidence>